<dbReference type="SUPFAM" id="SSF46785">
    <property type="entry name" value="Winged helix' DNA-binding domain"/>
    <property type="match status" value="1"/>
</dbReference>
<dbReference type="PANTHER" id="PTHR30346:SF0">
    <property type="entry name" value="HCA OPERON TRANSCRIPTIONAL ACTIVATOR HCAR"/>
    <property type="match status" value="1"/>
</dbReference>
<accession>A0A9D2SGE4</accession>
<dbReference type="GO" id="GO:0032993">
    <property type="term" value="C:protein-DNA complex"/>
    <property type="evidence" value="ECO:0007669"/>
    <property type="project" value="TreeGrafter"/>
</dbReference>
<dbReference type="Pfam" id="PF03466">
    <property type="entry name" value="LysR_substrate"/>
    <property type="match status" value="1"/>
</dbReference>
<reference evidence="6" key="1">
    <citation type="journal article" date="2021" name="PeerJ">
        <title>Extensive microbial diversity within the chicken gut microbiome revealed by metagenomics and culture.</title>
        <authorList>
            <person name="Gilroy R."/>
            <person name="Ravi A."/>
            <person name="Getino M."/>
            <person name="Pursley I."/>
            <person name="Horton D.L."/>
            <person name="Alikhan N.F."/>
            <person name="Baker D."/>
            <person name="Gharbi K."/>
            <person name="Hall N."/>
            <person name="Watson M."/>
            <person name="Adriaenssens E.M."/>
            <person name="Foster-Nyarko E."/>
            <person name="Jarju S."/>
            <person name="Secka A."/>
            <person name="Antonio M."/>
            <person name="Oren A."/>
            <person name="Chaudhuri R.R."/>
            <person name="La Ragione R."/>
            <person name="Hildebrand F."/>
            <person name="Pallen M.J."/>
        </authorList>
    </citation>
    <scope>NUCLEOTIDE SEQUENCE</scope>
    <source>
        <strain evidence="6">CHK185-1770</strain>
    </source>
</reference>
<keyword evidence="2" id="KW-0805">Transcription regulation</keyword>
<organism evidence="6 7">
    <name type="scientific">Candidatus Acutalibacter pullicola</name>
    <dbReference type="NCBI Taxonomy" id="2838417"/>
    <lineage>
        <taxon>Bacteria</taxon>
        <taxon>Bacillati</taxon>
        <taxon>Bacillota</taxon>
        <taxon>Clostridia</taxon>
        <taxon>Eubacteriales</taxon>
        <taxon>Acutalibacteraceae</taxon>
        <taxon>Acutalibacter</taxon>
    </lineage>
</organism>
<dbReference type="Gene3D" id="3.40.190.290">
    <property type="match status" value="1"/>
</dbReference>
<proteinExistence type="inferred from homology"/>
<dbReference type="EMBL" id="DWXG01000055">
    <property type="protein sequence ID" value="HJB98372.1"/>
    <property type="molecule type" value="Genomic_DNA"/>
</dbReference>
<evidence type="ECO:0000256" key="3">
    <source>
        <dbReference type="ARBA" id="ARBA00023125"/>
    </source>
</evidence>
<dbReference type="GO" id="GO:0003677">
    <property type="term" value="F:DNA binding"/>
    <property type="evidence" value="ECO:0007669"/>
    <property type="project" value="UniProtKB-KW"/>
</dbReference>
<evidence type="ECO:0000256" key="4">
    <source>
        <dbReference type="ARBA" id="ARBA00023163"/>
    </source>
</evidence>
<sequence length="291" mass="32630">MTPEQLGCFLAAARENTFLEAAESLHITQSTLSKQIQKLEQELGLALWDRSRRRAVLTPAGEYFLPLAERLFQQHQETRRLMERFRRESAREIQVGALPILTQYGISPQLHRFRGAHLEYVLLLTEAEEQELLEGLHTGRFAVIFTRQATTDPVRHGFLPLASDRLVAVLPEGHPLAQRDSLRLKDVAGENLLLTPPHTYLHKLCLSLFAQAGETPRVAGASRMESLLSQVRAGEGISFFAQANFRLFQTQGLRAVPLEESPSLAVGIAWNKEEKLSPGVQMLLAFFQASS</sequence>
<comment type="similarity">
    <text evidence="1">Belongs to the LysR transcriptional regulatory family.</text>
</comment>
<gene>
    <name evidence="6" type="ORF">H9710_07320</name>
</gene>
<evidence type="ECO:0000313" key="7">
    <source>
        <dbReference type="Proteomes" id="UP000826793"/>
    </source>
</evidence>
<dbReference type="InterPro" id="IPR036388">
    <property type="entry name" value="WH-like_DNA-bd_sf"/>
</dbReference>
<dbReference type="FunFam" id="1.10.10.10:FF:000001">
    <property type="entry name" value="LysR family transcriptional regulator"/>
    <property type="match status" value="1"/>
</dbReference>
<feature type="domain" description="HTH lysR-type" evidence="5">
    <location>
        <begin position="1"/>
        <end position="58"/>
    </location>
</feature>
<dbReference type="InterPro" id="IPR005119">
    <property type="entry name" value="LysR_subst-bd"/>
</dbReference>
<dbReference type="Proteomes" id="UP000826793">
    <property type="component" value="Unassembled WGS sequence"/>
</dbReference>
<protein>
    <submittedName>
        <fullName evidence="6">LysR family transcriptional regulator</fullName>
    </submittedName>
</protein>
<dbReference type="InterPro" id="IPR036390">
    <property type="entry name" value="WH_DNA-bd_sf"/>
</dbReference>
<reference evidence="6" key="2">
    <citation type="submission" date="2021-04" db="EMBL/GenBank/DDBJ databases">
        <authorList>
            <person name="Gilroy R."/>
        </authorList>
    </citation>
    <scope>NUCLEOTIDE SEQUENCE</scope>
    <source>
        <strain evidence="6">CHK185-1770</strain>
    </source>
</reference>
<dbReference type="GO" id="GO:0003700">
    <property type="term" value="F:DNA-binding transcription factor activity"/>
    <property type="evidence" value="ECO:0007669"/>
    <property type="project" value="InterPro"/>
</dbReference>
<dbReference type="PANTHER" id="PTHR30346">
    <property type="entry name" value="TRANSCRIPTIONAL DUAL REGULATOR HCAR-RELATED"/>
    <property type="match status" value="1"/>
</dbReference>
<dbReference type="SUPFAM" id="SSF53850">
    <property type="entry name" value="Periplasmic binding protein-like II"/>
    <property type="match status" value="1"/>
</dbReference>
<dbReference type="PROSITE" id="PS50931">
    <property type="entry name" value="HTH_LYSR"/>
    <property type="match status" value="1"/>
</dbReference>
<comment type="caution">
    <text evidence="6">The sequence shown here is derived from an EMBL/GenBank/DDBJ whole genome shotgun (WGS) entry which is preliminary data.</text>
</comment>
<evidence type="ECO:0000256" key="2">
    <source>
        <dbReference type="ARBA" id="ARBA00023015"/>
    </source>
</evidence>
<keyword evidence="4" id="KW-0804">Transcription</keyword>
<name>A0A9D2SGE4_9FIRM</name>
<dbReference type="PRINTS" id="PR00039">
    <property type="entry name" value="HTHLYSR"/>
</dbReference>
<dbReference type="CDD" id="cd05466">
    <property type="entry name" value="PBP2_LTTR_substrate"/>
    <property type="match status" value="1"/>
</dbReference>
<dbReference type="InterPro" id="IPR000847">
    <property type="entry name" value="LysR_HTH_N"/>
</dbReference>
<evidence type="ECO:0000256" key="1">
    <source>
        <dbReference type="ARBA" id="ARBA00009437"/>
    </source>
</evidence>
<evidence type="ECO:0000259" key="5">
    <source>
        <dbReference type="PROSITE" id="PS50931"/>
    </source>
</evidence>
<keyword evidence="3" id="KW-0238">DNA-binding</keyword>
<dbReference type="AlphaFoldDB" id="A0A9D2SGE4"/>
<dbReference type="Gene3D" id="1.10.10.10">
    <property type="entry name" value="Winged helix-like DNA-binding domain superfamily/Winged helix DNA-binding domain"/>
    <property type="match status" value="1"/>
</dbReference>
<evidence type="ECO:0000313" key="6">
    <source>
        <dbReference type="EMBL" id="HJB98372.1"/>
    </source>
</evidence>
<dbReference type="Pfam" id="PF00126">
    <property type="entry name" value="HTH_1"/>
    <property type="match status" value="1"/>
</dbReference>